<protein>
    <submittedName>
        <fullName evidence="2">Exodeoxyribonuclease 8</fullName>
        <ecNumber evidence="2">3.1.11.-</ecNumber>
    </submittedName>
</protein>
<dbReference type="GO" id="GO:0016787">
    <property type="term" value="F:hydrolase activity"/>
    <property type="evidence" value="ECO:0007669"/>
    <property type="project" value="UniProtKB-KW"/>
</dbReference>
<dbReference type="InterPro" id="IPR036361">
    <property type="entry name" value="SAP_dom_sf"/>
</dbReference>
<evidence type="ECO:0000313" key="2">
    <source>
        <dbReference type="EMBL" id="PJE80668.1"/>
    </source>
</evidence>
<dbReference type="Gene3D" id="3.90.320.10">
    <property type="match status" value="1"/>
</dbReference>
<gene>
    <name evidence="2" type="primary">recE</name>
    <name evidence="2" type="ORF">CI610_00329</name>
</gene>
<dbReference type="Pfam" id="PF12684">
    <property type="entry name" value="DUF3799"/>
    <property type="match status" value="1"/>
</dbReference>
<feature type="domain" description="Putative exodeoxyribonuclease 8 PDDEXK-like" evidence="1">
    <location>
        <begin position="35"/>
        <end position="305"/>
    </location>
</feature>
<dbReference type="EC" id="3.1.11.-" evidence="2"/>
<dbReference type="InterPro" id="IPR024432">
    <property type="entry name" value="Put_RecE_PDDEXK-like_dom"/>
</dbReference>
<sequence length="326" mass="37620">MCFSSMTIIDPQDYIPAATIFNHPEHKYREAPGISSTQIKTFARYSPAHYHSRFLEGRKDLKTSDAMLLGAMVHCLVLEPDYFDRRYFTEESLGAYPDVIRTVADMKHYCQDNGLPVQGVKDELAKRILAHNNTAPLYDLVKQSRKESHRKVVKQSMMDTAREIRDAVFRNPDAALLLSDGKPEVSVFARHENGLPIKCRCDWFRDGSGVCTDLKTCQSVSHDDFSRDVAKFHYHLQQAHYLTTLQQAGHEVDSFLFIAVETSPPYLCQVFELDRYGSMLAQGHYNRTMEKLRQCMEDGEWPGYSRRDTEELTLPCWFIRQVEMQS</sequence>
<dbReference type="EMBL" id="NSIT01000009">
    <property type="protein sequence ID" value="PJE80668.1"/>
    <property type="molecule type" value="Genomic_DNA"/>
</dbReference>
<reference evidence="2" key="1">
    <citation type="journal article" date="2017" name="Appl. Environ. Microbiol.">
        <title>Molecular characterization of an Endozoicomonas-like organism causing infection in king scallop Pecten maximus L.</title>
        <authorList>
            <person name="Cano I."/>
            <person name="van Aerle R."/>
            <person name="Ross S."/>
            <person name="Verner-Jeffreys D.W."/>
            <person name="Paley R.K."/>
            <person name="Rimmer G."/>
            <person name="Ryder D."/>
            <person name="Hooper P."/>
            <person name="Stone D."/>
            <person name="Feist S.W."/>
        </authorList>
    </citation>
    <scope>NUCLEOTIDE SEQUENCE</scope>
</reference>
<organism evidence="2">
    <name type="scientific">invertebrate metagenome</name>
    <dbReference type="NCBI Taxonomy" id="1711999"/>
    <lineage>
        <taxon>unclassified sequences</taxon>
        <taxon>metagenomes</taxon>
        <taxon>organismal metagenomes</taxon>
    </lineage>
</organism>
<dbReference type="InterPro" id="IPR011604">
    <property type="entry name" value="PDDEXK-like_dom_sf"/>
</dbReference>
<accession>A0A2H9TC24</accession>
<dbReference type="SUPFAM" id="SSF68906">
    <property type="entry name" value="SAP domain"/>
    <property type="match status" value="1"/>
</dbReference>
<comment type="caution">
    <text evidence="2">The sequence shown here is derived from an EMBL/GenBank/DDBJ whole genome shotgun (WGS) entry which is preliminary data.</text>
</comment>
<evidence type="ECO:0000259" key="1">
    <source>
        <dbReference type="Pfam" id="PF12684"/>
    </source>
</evidence>
<dbReference type="AlphaFoldDB" id="A0A2H9TC24"/>
<name>A0A2H9TC24_9ZZZZ</name>
<keyword evidence="2" id="KW-0378">Hydrolase</keyword>
<proteinExistence type="predicted"/>